<dbReference type="Pfam" id="PF12098">
    <property type="entry name" value="DUF3574"/>
    <property type="match status" value="1"/>
</dbReference>
<dbReference type="Proteomes" id="UP001549110">
    <property type="component" value="Unassembled WGS sequence"/>
</dbReference>
<dbReference type="InterPro" id="IPR021957">
    <property type="entry name" value="DUF3574"/>
</dbReference>
<gene>
    <name evidence="2" type="ORF">ABID41_002916</name>
</gene>
<feature type="signal peptide" evidence="1">
    <location>
        <begin position="1"/>
        <end position="17"/>
    </location>
</feature>
<evidence type="ECO:0000313" key="3">
    <source>
        <dbReference type="Proteomes" id="UP001549110"/>
    </source>
</evidence>
<evidence type="ECO:0000313" key="2">
    <source>
        <dbReference type="EMBL" id="MET3527798.1"/>
    </source>
</evidence>
<evidence type="ECO:0000256" key="1">
    <source>
        <dbReference type="SAM" id="SignalP"/>
    </source>
</evidence>
<reference evidence="2 3" key="1">
    <citation type="submission" date="2024-06" db="EMBL/GenBank/DDBJ databases">
        <title>Genomic Encyclopedia of Type Strains, Phase IV (KMG-IV): sequencing the most valuable type-strain genomes for metagenomic binning, comparative biology and taxonomic classification.</title>
        <authorList>
            <person name="Goeker M."/>
        </authorList>
    </citation>
    <scope>NUCLEOTIDE SEQUENCE [LARGE SCALE GENOMIC DNA]</scope>
    <source>
        <strain evidence="2 3">DSM 17809</strain>
    </source>
</reference>
<protein>
    <recommendedName>
        <fullName evidence="4">DUF3574 domain-containing protein</fullName>
    </recommendedName>
</protein>
<sequence length="144" mass="15323">MLTTHPMMRLVSISAMAGALALAGCAALPTPAACPVGQEPMRTAQLFFGQNIGGKPGVSDAEFRRFVDEELTPLFPSGLTVLDGGGQWKGDENRLIREASKVVVLVLPNGPEAGKKLEAARKAYKARFHQESVLLVTQAACVDF</sequence>
<accession>A0ABV2EL55</accession>
<keyword evidence="3" id="KW-1185">Reference proteome</keyword>
<organism evidence="2 3">
    <name type="scientific">Phenylobacterium koreense</name>
    <dbReference type="NCBI Taxonomy" id="266125"/>
    <lineage>
        <taxon>Bacteria</taxon>
        <taxon>Pseudomonadati</taxon>
        <taxon>Pseudomonadota</taxon>
        <taxon>Alphaproteobacteria</taxon>
        <taxon>Caulobacterales</taxon>
        <taxon>Caulobacteraceae</taxon>
        <taxon>Phenylobacterium</taxon>
    </lineage>
</organism>
<name>A0ABV2EL55_9CAUL</name>
<dbReference type="EMBL" id="JBEPLU010000002">
    <property type="protein sequence ID" value="MET3527798.1"/>
    <property type="molecule type" value="Genomic_DNA"/>
</dbReference>
<feature type="chain" id="PRO_5045571180" description="DUF3574 domain-containing protein" evidence="1">
    <location>
        <begin position="18"/>
        <end position="144"/>
    </location>
</feature>
<proteinExistence type="predicted"/>
<comment type="caution">
    <text evidence="2">The sequence shown here is derived from an EMBL/GenBank/DDBJ whole genome shotgun (WGS) entry which is preliminary data.</text>
</comment>
<evidence type="ECO:0008006" key="4">
    <source>
        <dbReference type="Google" id="ProtNLM"/>
    </source>
</evidence>
<keyword evidence="1" id="KW-0732">Signal</keyword>